<accession>A0A4R8MDL9</accession>
<dbReference type="GO" id="GO:0019867">
    <property type="term" value="C:outer membrane"/>
    <property type="evidence" value="ECO:0007669"/>
    <property type="project" value="InterPro"/>
</dbReference>
<dbReference type="EMBL" id="SORL01000007">
    <property type="protein sequence ID" value="TDY63953.1"/>
    <property type="molecule type" value="Genomic_DNA"/>
</dbReference>
<dbReference type="CDD" id="cd12820">
    <property type="entry name" value="LbR_YadA-like"/>
    <property type="match status" value="1"/>
</dbReference>
<keyword evidence="5" id="KW-1185">Reference proteome</keyword>
<dbReference type="Proteomes" id="UP000294824">
    <property type="component" value="Unassembled WGS sequence"/>
</dbReference>
<feature type="region of interest" description="Disordered" evidence="1">
    <location>
        <begin position="248"/>
        <end position="288"/>
    </location>
</feature>
<dbReference type="SUPFAM" id="SSF101967">
    <property type="entry name" value="Adhesin YadA, collagen-binding domain"/>
    <property type="match status" value="1"/>
</dbReference>
<feature type="domain" description="Trimeric autotransporter adhesin YadA-like head" evidence="3">
    <location>
        <begin position="296"/>
        <end position="321"/>
    </location>
</feature>
<dbReference type="Gene3D" id="2.150.10.10">
    <property type="entry name" value="Serralysin-like metalloprotease, C-terminal"/>
    <property type="match status" value="1"/>
</dbReference>
<dbReference type="AlphaFoldDB" id="A0A4R8MDL9"/>
<evidence type="ECO:0000256" key="2">
    <source>
        <dbReference type="SAM" id="SignalP"/>
    </source>
</evidence>
<feature type="domain" description="Trimeric autotransporter adhesin YadA-like head" evidence="3">
    <location>
        <begin position="212"/>
        <end position="236"/>
    </location>
</feature>
<sequence length="467" mass="48819">MKKLSIILFILVNSIFTFAQQGINYKAIIKDASGNVLSNSYMTIQFSIHQNTETGTVVYQEDHNYTTDANGLVILSIGTDITPSIGDFNSIAWGKYAHFLQTSVTYSGGTINFDATEFMAVPYAKHAETAAVAENVFSGDYNDLINQPNTIPTGLESIDEGNGAGWRLIGNNPENFGSIGYSSIDLSISVENSELYGATGYASFAMGVYTEASGQYSTVMGVYAKASGNTSTAMGYLTEASGDTSTAMGYSTEASGGSSTAMGSSTQASGGASTAMGSSTQASGGASTAMGFRTEASGDFSTAMGRSTKAESYYSMAVGAFNIGGGSSNLWGATDPLFEIGNGLDLDNKNNALTIYKNGDAQFDGEIQHTATGTANLVPIAYGLIESNGNILNGTGNFTASVSNNVFTINIDNENFSHENNVCFITPISGGFRTSSISSSGGNVTVRIFNSDGNTSSTSFQFMVYKL</sequence>
<feature type="compositionally biased region" description="Low complexity" evidence="1">
    <location>
        <begin position="254"/>
        <end position="288"/>
    </location>
</feature>
<protein>
    <submittedName>
        <fullName evidence="4">Trimeric autotransporter adhesin</fullName>
    </submittedName>
</protein>
<feature type="domain" description="Trimeric autotransporter adhesin YadA-like head" evidence="3">
    <location>
        <begin position="268"/>
        <end position="292"/>
    </location>
</feature>
<feature type="domain" description="Trimeric autotransporter adhesin YadA-like head" evidence="3">
    <location>
        <begin position="240"/>
        <end position="265"/>
    </location>
</feature>
<keyword evidence="2" id="KW-0732">Signal</keyword>
<organism evidence="4 5">
    <name type="scientific">Algibacter lectus</name>
    <dbReference type="NCBI Taxonomy" id="221126"/>
    <lineage>
        <taxon>Bacteria</taxon>
        <taxon>Pseudomonadati</taxon>
        <taxon>Bacteroidota</taxon>
        <taxon>Flavobacteriia</taxon>
        <taxon>Flavobacteriales</taxon>
        <taxon>Flavobacteriaceae</taxon>
        <taxon>Algibacter</taxon>
    </lineage>
</organism>
<evidence type="ECO:0000313" key="4">
    <source>
        <dbReference type="EMBL" id="TDY63953.1"/>
    </source>
</evidence>
<dbReference type="Pfam" id="PF05658">
    <property type="entry name" value="YadA_head"/>
    <property type="match status" value="4"/>
</dbReference>
<dbReference type="RefSeq" id="WP_133966150.1">
    <property type="nucleotide sequence ID" value="NZ_CANLRM010000001.1"/>
</dbReference>
<gene>
    <name evidence="4" type="ORF">DFQ06_0850</name>
</gene>
<feature type="signal peptide" evidence="2">
    <location>
        <begin position="1"/>
        <end position="19"/>
    </location>
</feature>
<proteinExistence type="predicted"/>
<name>A0A4R8MDL9_9FLAO</name>
<evidence type="ECO:0000256" key="1">
    <source>
        <dbReference type="SAM" id="MobiDB-lite"/>
    </source>
</evidence>
<dbReference type="InterPro" id="IPR008640">
    <property type="entry name" value="Adhesin_Head_dom"/>
</dbReference>
<reference evidence="4 5" key="1">
    <citation type="submission" date="2019-03" db="EMBL/GenBank/DDBJ databases">
        <title>Genomic Encyclopedia of Type Strains, Phase III (KMG-III): the genomes of soil and plant-associated and newly described type strains.</title>
        <authorList>
            <person name="Whitman W."/>
        </authorList>
    </citation>
    <scope>NUCLEOTIDE SEQUENCE [LARGE SCALE GENOMIC DNA]</scope>
    <source>
        <strain evidence="4 5">CECT 8301</strain>
    </source>
</reference>
<evidence type="ECO:0000259" key="3">
    <source>
        <dbReference type="Pfam" id="PF05658"/>
    </source>
</evidence>
<dbReference type="InterPro" id="IPR011049">
    <property type="entry name" value="Serralysin-like_metalloprot_C"/>
</dbReference>
<evidence type="ECO:0000313" key="5">
    <source>
        <dbReference type="Proteomes" id="UP000294824"/>
    </source>
</evidence>
<comment type="caution">
    <text evidence="4">The sequence shown here is derived from an EMBL/GenBank/DDBJ whole genome shotgun (WGS) entry which is preliminary data.</text>
</comment>
<feature type="chain" id="PRO_5020366437" evidence="2">
    <location>
        <begin position="20"/>
        <end position="467"/>
    </location>
</feature>